<comment type="caution">
    <text evidence="2">The sequence shown here is derived from an EMBL/GenBank/DDBJ whole genome shotgun (WGS) entry which is preliminary data.</text>
</comment>
<evidence type="ECO:0000313" key="2">
    <source>
        <dbReference type="EMBL" id="KAK3184777.1"/>
    </source>
</evidence>
<keyword evidence="1" id="KW-0472">Membrane</keyword>
<evidence type="ECO:0000313" key="3">
    <source>
        <dbReference type="Proteomes" id="UP001281410"/>
    </source>
</evidence>
<keyword evidence="3" id="KW-1185">Reference proteome</keyword>
<feature type="transmembrane region" description="Helical" evidence="1">
    <location>
        <begin position="61"/>
        <end position="79"/>
    </location>
</feature>
<proteinExistence type="predicted"/>
<organism evidence="2 3">
    <name type="scientific">Dipteronia sinensis</name>
    <dbReference type="NCBI Taxonomy" id="43782"/>
    <lineage>
        <taxon>Eukaryota</taxon>
        <taxon>Viridiplantae</taxon>
        <taxon>Streptophyta</taxon>
        <taxon>Embryophyta</taxon>
        <taxon>Tracheophyta</taxon>
        <taxon>Spermatophyta</taxon>
        <taxon>Magnoliopsida</taxon>
        <taxon>eudicotyledons</taxon>
        <taxon>Gunneridae</taxon>
        <taxon>Pentapetalae</taxon>
        <taxon>rosids</taxon>
        <taxon>malvids</taxon>
        <taxon>Sapindales</taxon>
        <taxon>Sapindaceae</taxon>
        <taxon>Hippocastanoideae</taxon>
        <taxon>Acereae</taxon>
        <taxon>Dipteronia</taxon>
    </lineage>
</organism>
<name>A0AAD9ZMV0_9ROSI</name>
<keyword evidence="1" id="KW-1133">Transmembrane helix</keyword>
<dbReference type="AlphaFoldDB" id="A0AAD9ZMV0"/>
<evidence type="ECO:0000256" key="1">
    <source>
        <dbReference type="SAM" id="Phobius"/>
    </source>
</evidence>
<gene>
    <name evidence="2" type="ORF">Dsin_032063</name>
</gene>
<dbReference type="EMBL" id="JANJYJ010000010">
    <property type="protein sequence ID" value="KAK3184777.1"/>
    <property type="molecule type" value="Genomic_DNA"/>
</dbReference>
<protein>
    <submittedName>
        <fullName evidence="2">Uncharacterized protein</fullName>
    </submittedName>
</protein>
<dbReference type="Proteomes" id="UP001281410">
    <property type="component" value="Unassembled WGS sequence"/>
</dbReference>
<reference evidence="2" key="1">
    <citation type="journal article" date="2023" name="Plant J.">
        <title>Genome sequences and population genomics provide insights into the demographic history, inbreeding, and mutation load of two 'living fossil' tree species of Dipteronia.</title>
        <authorList>
            <person name="Feng Y."/>
            <person name="Comes H.P."/>
            <person name="Chen J."/>
            <person name="Zhu S."/>
            <person name="Lu R."/>
            <person name="Zhang X."/>
            <person name="Li P."/>
            <person name="Qiu J."/>
            <person name="Olsen K.M."/>
            <person name="Qiu Y."/>
        </authorList>
    </citation>
    <scope>NUCLEOTIDE SEQUENCE</scope>
    <source>
        <strain evidence="2">NBL</strain>
    </source>
</reference>
<sequence length="137" mass="15455">MGFSSLIKSGNQPFISGYIQERNEGIFADQIREPSHYFKLHIRNKKENNKKLSWKSGNASFLFNFLPSSLICLPSYFIFLQGRCRRSCHDPEGSNRGRVRVIEHRGDLEALHIQDATGYEAAACLGNVYTIDKGAAS</sequence>
<accession>A0AAD9ZMV0</accession>
<keyword evidence="1" id="KW-0812">Transmembrane</keyword>